<dbReference type="GO" id="GO:0003676">
    <property type="term" value="F:nucleic acid binding"/>
    <property type="evidence" value="ECO:0007669"/>
    <property type="project" value="InterPro"/>
</dbReference>
<dbReference type="EMBL" id="SSTD01013307">
    <property type="protein sequence ID" value="TYK07486.1"/>
    <property type="molecule type" value="Genomic_DNA"/>
</dbReference>
<dbReference type="GO" id="GO:0006508">
    <property type="term" value="P:proteolysis"/>
    <property type="evidence" value="ECO:0007669"/>
    <property type="project" value="UniProtKB-KW"/>
</dbReference>
<name>A0A5D3CAW2_CUCMM</name>
<dbReference type="GO" id="GO:0008233">
    <property type="term" value="F:peptidase activity"/>
    <property type="evidence" value="ECO:0007669"/>
    <property type="project" value="UniProtKB-KW"/>
</dbReference>
<dbReference type="InterPro" id="IPR001584">
    <property type="entry name" value="Integrase_cat-core"/>
</dbReference>
<dbReference type="Proteomes" id="UP000321947">
    <property type="component" value="Unassembled WGS sequence"/>
</dbReference>
<reference evidence="5 6" key="1">
    <citation type="submission" date="2019-08" db="EMBL/GenBank/DDBJ databases">
        <title>Draft genome sequences of two oriental melons (Cucumis melo L. var makuwa).</title>
        <authorList>
            <person name="Kwon S.-Y."/>
        </authorList>
    </citation>
    <scope>NUCLEOTIDE SEQUENCE [LARGE SCALE GENOMIC DNA]</scope>
    <source>
        <strain evidence="6">cv. Chang Bougi</strain>
        <strain evidence="5">cv. SW 3</strain>
        <tissue evidence="4">Leaf</tissue>
    </source>
</reference>
<dbReference type="InterPro" id="IPR036397">
    <property type="entry name" value="RNaseH_sf"/>
</dbReference>
<evidence type="ECO:0000313" key="4">
    <source>
        <dbReference type="EMBL" id="TYK07486.1"/>
    </source>
</evidence>
<dbReference type="PROSITE" id="PS50994">
    <property type="entry name" value="INTEGRASE"/>
    <property type="match status" value="1"/>
</dbReference>
<dbReference type="STRING" id="1194695.A0A5D3CAW2"/>
<dbReference type="PANTHER" id="PTHR42648:SF21">
    <property type="entry name" value="CYSTEINE-RICH RLK (RECEPTOR-LIKE PROTEIN KINASE) 8"/>
    <property type="match status" value="1"/>
</dbReference>
<dbReference type="GO" id="GO:0015074">
    <property type="term" value="P:DNA integration"/>
    <property type="evidence" value="ECO:0007669"/>
    <property type="project" value="InterPro"/>
</dbReference>
<proteinExistence type="predicted"/>
<dbReference type="InterPro" id="IPR039537">
    <property type="entry name" value="Retrotran_Ty1/copia-like"/>
</dbReference>
<evidence type="ECO:0000313" key="5">
    <source>
        <dbReference type="Proteomes" id="UP000321393"/>
    </source>
</evidence>
<dbReference type="Gene3D" id="3.30.420.10">
    <property type="entry name" value="Ribonuclease H-like superfamily/Ribonuclease H"/>
    <property type="match status" value="1"/>
</dbReference>
<organism evidence="4 6">
    <name type="scientific">Cucumis melo var. makuwa</name>
    <name type="common">Oriental melon</name>
    <dbReference type="NCBI Taxonomy" id="1194695"/>
    <lineage>
        <taxon>Eukaryota</taxon>
        <taxon>Viridiplantae</taxon>
        <taxon>Streptophyta</taxon>
        <taxon>Embryophyta</taxon>
        <taxon>Tracheophyta</taxon>
        <taxon>Spermatophyta</taxon>
        <taxon>Magnoliopsida</taxon>
        <taxon>eudicotyledons</taxon>
        <taxon>Gunneridae</taxon>
        <taxon>Pentapetalae</taxon>
        <taxon>rosids</taxon>
        <taxon>fabids</taxon>
        <taxon>Cucurbitales</taxon>
        <taxon>Cucurbitaceae</taxon>
        <taxon>Benincaseae</taxon>
        <taxon>Cucumis</taxon>
    </lineage>
</organism>
<sequence>MTDNADFFYELNECKAGSIVFGDGGKGKITNKGMINRPGLPFLLDVQLVQGLAANLISISQLCDQGYQVSFSKDRCSVLDGQNKVFLSGTRLSDNYYHWDAEVTLYNLSKVEEVGLWHKQLGHLSGITISKVTKADAIINLPPLSFSSLKNCSECPAGKQVKCMHKPVNISLSSHILELLHIDLMGPMQTESFRRKWYAVVCVDDFFRYTWIKFILDKLKTFKTCLTLFTKLQREKNTGIGRIQTDHGCEFENQYFAEFCDNEGIFHEFSAPLTP</sequence>
<dbReference type="SUPFAM" id="SSF53098">
    <property type="entry name" value="Ribonuclease H-like"/>
    <property type="match status" value="1"/>
</dbReference>
<accession>A0A5D3CAW2</accession>
<dbReference type="InterPro" id="IPR054722">
    <property type="entry name" value="PolX-like_BBD"/>
</dbReference>
<dbReference type="Pfam" id="PF13976">
    <property type="entry name" value="gag_pre-integrs"/>
    <property type="match status" value="1"/>
</dbReference>
<gene>
    <name evidence="4" type="ORF">E5676_scaffold202G002210</name>
    <name evidence="3" type="ORF">E6C27_scaffold541G00190</name>
</gene>
<dbReference type="Pfam" id="PF00665">
    <property type="entry name" value="rve"/>
    <property type="match status" value="1"/>
</dbReference>
<dbReference type="InterPro" id="IPR025724">
    <property type="entry name" value="GAG-pre-integrase_dom"/>
</dbReference>
<dbReference type="EMBL" id="SSTE01023315">
    <property type="protein sequence ID" value="KAA0025176.1"/>
    <property type="molecule type" value="Genomic_DNA"/>
</dbReference>
<keyword evidence="1" id="KW-0645">Protease</keyword>
<feature type="domain" description="Integrase catalytic" evidence="2">
    <location>
        <begin position="163"/>
        <end position="275"/>
    </location>
</feature>
<evidence type="ECO:0000256" key="1">
    <source>
        <dbReference type="ARBA" id="ARBA00022670"/>
    </source>
</evidence>
<keyword evidence="1" id="KW-0378">Hydrolase</keyword>
<comment type="caution">
    <text evidence="4">The sequence shown here is derived from an EMBL/GenBank/DDBJ whole genome shotgun (WGS) entry which is preliminary data.</text>
</comment>
<evidence type="ECO:0000313" key="6">
    <source>
        <dbReference type="Proteomes" id="UP000321947"/>
    </source>
</evidence>
<dbReference type="OrthoDB" id="6781330at2759"/>
<evidence type="ECO:0000259" key="2">
    <source>
        <dbReference type="PROSITE" id="PS50994"/>
    </source>
</evidence>
<protein>
    <submittedName>
        <fullName evidence="4">Peptidase aspartic, catalytic</fullName>
    </submittedName>
</protein>
<dbReference type="AlphaFoldDB" id="A0A5D3CAW2"/>
<evidence type="ECO:0000313" key="3">
    <source>
        <dbReference type="EMBL" id="KAA0025176.1"/>
    </source>
</evidence>
<dbReference type="InterPro" id="IPR012337">
    <property type="entry name" value="RNaseH-like_sf"/>
</dbReference>
<dbReference type="Proteomes" id="UP000321393">
    <property type="component" value="Unassembled WGS sequence"/>
</dbReference>
<dbReference type="Pfam" id="PF22936">
    <property type="entry name" value="Pol_BBD"/>
    <property type="match status" value="1"/>
</dbReference>
<dbReference type="PANTHER" id="PTHR42648">
    <property type="entry name" value="TRANSPOSASE, PUTATIVE-RELATED"/>
    <property type="match status" value="1"/>
</dbReference>